<evidence type="ECO:0000313" key="3">
    <source>
        <dbReference type="Proteomes" id="UP000198838"/>
    </source>
</evidence>
<evidence type="ECO:0000259" key="1">
    <source>
        <dbReference type="Pfam" id="PF01627"/>
    </source>
</evidence>
<dbReference type="Pfam" id="PF01627">
    <property type="entry name" value="Hpt"/>
    <property type="match status" value="1"/>
</dbReference>
<dbReference type="AlphaFoldDB" id="A0A1I0Z5W8"/>
<accession>A0A1I0Z5W8</accession>
<gene>
    <name evidence="2" type="ORF">SAMN05216249_11315</name>
</gene>
<dbReference type="Proteomes" id="UP000198838">
    <property type="component" value="Unassembled WGS sequence"/>
</dbReference>
<dbReference type="SUPFAM" id="SSF47226">
    <property type="entry name" value="Histidine-containing phosphotransfer domain, HPT domain"/>
    <property type="match status" value="1"/>
</dbReference>
<reference evidence="2 3" key="1">
    <citation type="submission" date="2016-10" db="EMBL/GenBank/DDBJ databases">
        <authorList>
            <person name="de Groot N.N."/>
        </authorList>
    </citation>
    <scope>NUCLEOTIDE SEQUENCE [LARGE SCALE GENOMIC DNA]</scope>
    <source>
        <strain evidence="2 3">DSM 5522</strain>
    </source>
</reference>
<name>A0A1I0Z5W8_9FIRM</name>
<organism evidence="2 3">
    <name type="scientific">Acetitomaculum ruminis DSM 5522</name>
    <dbReference type="NCBI Taxonomy" id="1120918"/>
    <lineage>
        <taxon>Bacteria</taxon>
        <taxon>Bacillati</taxon>
        <taxon>Bacillota</taxon>
        <taxon>Clostridia</taxon>
        <taxon>Lachnospirales</taxon>
        <taxon>Lachnospiraceae</taxon>
        <taxon>Acetitomaculum</taxon>
    </lineage>
</organism>
<feature type="domain" description="HPt" evidence="1">
    <location>
        <begin position="30"/>
        <end position="98"/>
    </location>
</feature>
<dbReference type="InterPro" id="IPR036641">
    <property type="entry name" value="HPT_dom_sf"/>
</dbReference>
<dbReference type="Gene3D" id="1.20.120.160">
    <property type="entry name" value="HPT domain"/>
    <property type="match status" value="1"/>
</dbReference>
<keyword evidence="3" id="KW-1185">Reference proteome</keyword>
<dbReference type="OrthoDB" id="2067423at2"/>
<dbReference type="EMBL" id="FOJY01000013">
    <property type="protein sequence ID" value="SFB20496.1"/>
    <property type="molecule type" value="Genomic_DNA"/>
</dbReference>
<proteinExistence type="predicted"/>
<dbReference type="RefSeq" id="WP_092872969.1">
    <property type="nucleotide sequence ID" value="NZ_FOJY01000013.1"/>
</dbReference>
<evidence type="ECO:0000313" key="2">
    <source>
        <dbReference type="EMBL" id="SFB20496.1"/>
    </source>
</evidence>
<dbReference type="InterPro" id="IPR008207">
    <property type="entry name" value="Sig_transdc_His_kin_Hpt_dom"/>
</dbReference>
<dbReference type="GO" id="GO:0000160">
    <property type="term" value="P:phosphorelay signal transduction system"/>
    <property type="evidence" value="ECO:0007669"/>
    <property type="project" value="InterPro"/>
</dbReference>
<sequence length="226" mass="25210">MDFNERVLPPELDVQKGITNCNGREQYILVLSVFCEDYEEKSSNIKKYKAEGKYQEYAVLVHGLKSEARSIGAYELGEKAYELELAGKAKDKDVIEAKTDALLEHYRKTVLSVKRAINNEEKTVVIAGRDTDVIQNLKDVIESEYKCAASKSLVWVKKYVAKKDADAVVITDDTQDLNDDILLKIKGVKDIPIVIYKTGEEGTVVTKADNTGDSADTVLEVLNSLL</sequence>
<protein>
    <submittedName>
        <fullName evidence="2">HPt (Histidine-containing phosphotransfer) domain-containing protein</fullName>
    </submittedName>
</protein>